<protein>
    <recommendedName>
        <fullName evidence="10">Peptidase M43 pregnancy-associated plasma-A domain-containing protein</fullName>
    </recommendedName>
</protein>
<evidence type="ECO:0000256" key="8">
    <source>
        <dbReference type="ARBA" id="ARBA00023049"/>
    </source>
</evidence>
<dbReference type="PANTHER" id="PTHR47466">
    <property type="match status" value="1"/>
</dbReference>
<dbReference type="PANTHER" id="PTHR47466:SF1">
    <property type="entry name" value="METALLOPROTEASE MEP1 (AFU_ORTHOLOGUE AFUA_1G07730)-RELATED"/>
    <property type="match status" value="1"/>
</dbReference>
<keyword evidence="9" id="KW-1015">Disulfide bond</keyword>
<evidence type="ECO:0000256" key="3">
    <source>
        <dbReference type="ARBA" id="ARBA00022670"/>
    </source>
</evidence>
<comment type="function">
    <text evidence="1">Secreted metalloproteinase that allows assimilation of proteinaceous substrates.</text>
</comment>
<proteinExistence type="inferred from homology"/>
<evidence type="ECO:0000256" key="7">
    <source>
        <dbReference type="ARBA" id="ARBA00022833"/>
    </source>
</evidence>
<name>A0AAJ0CSE3_9HYPO</name>
<comment type="caution">
    <text evidence="11">The sequence shown here is derived from an EMBL/GenBank/DDBJ whole genome shotgun (WGS) entry which is preliminary data.</text>
</comment>
<keyword evidence="5" id="KW-0732">Signal</keyword>
<keyword evidence="6" id="KW-0378">Hydrolase</keyword>
<gene>
    <name evidence="11" type="ORF">QQS21_003949</name>
</gene>
<reference evidence="11" key="1">
    <citation type="submission" date="2023-06" db="EMBL/GenBank/DDBJ databases">
        <title>Conoideocrella luteorostrata (Hypocreales: Clavicipitaceae), a potential biocontrol fungus for elongate hemlock scale in United States Christmas tree production areas.</title>
        <authorList>
            <person name="Barrett H."/>
            <person name="Lovett B."/>
            <person name="Macias A.M."/>
            <person name="Stajich J.E."/>
            <person name="Kasson M.T."/>
        </authorList>
    </citation>
    <scope>NUCLEOTIDE SEQUENCE</scope>
    <source>
        <strain evidence="11">ARSEF 14590</strain>
    </source>
</reference>
<dbReference type="EMBL" id="JASWJB010000054">
    <property type="protein sequence ID" value="KAK2603914.1"/>
    <property type="molecule type" value="Genomic_DNA"/>
</dbReference>
<dbReference type="Proteomes" id="UP001251528">
    <property type="component" value="Unassembled WGS sequence"/>
</dbReference>
<evidence type="ECO:0000256" key="2">
    <source>
        <dbReference type="ARBA" id="ARBA00008721"/>
    </source>
</evidence>
<dbReference type="SUPFAM" id="SSF55486">
    <property type="entry name" value="Metalloproteases ('zincins'), catalytic domain"/>
    <property type="match status" value="1"/>
</dbReference>
<organism evidence="11 12">
    <name type="scientific">Conoideocrella luteorostrata</name>
    <dbReference type="NCBI Taxonomy" id="1105319"/>
    <lineage>
        <taxon>Eukaryota</taxon>
        <taxon>Fungi</taxon>
        <taxon>Dikarya</taxon>
        <taxon>Ascomycota</taxon>
        <taxon>Pezizomycotina</taxon>
        <taxon>Sordariomycetes</taxon>
        <taxon>Hypocreomycetidae</taxon>
        <taxon>Hypocreales</taxon>
        <taxon>Clavicipitaceae</taxon>
        <taxon>Conoideocrella</taxon>
    </lineage>
</organism>
<evidence type="ECO:0000256" key="6">
    <source>
        <dbReference type="ARBA" id="ARBA00022801"/>
    </source>
</evidence>
<dbReference type="AlphaFoldDB" id="A0AAJ0CSE3"/>
<evidence type="ECO:0000256" key="9">
    <source>
        <dbReference type="ARBA" id="ARBA00023157"/>
    </source>
</evidence>
<dbReference type="GO" id="GO:0046872">
    <property type="term" value="F:metal ion binding"/>
    <property type="evidence" value="ECO:0007669"/>
    <property type="project" value="UniProtKB-KW"/>
</dbReference>
<feature type="domain" description="Peptidase M43 pregnancy-associated plasma-A" evidence="10">
    <location>
        <begin position="46"/>
        <end position="189"/>
    </location>
</feature>
<keyword evidence="4" id="KW-0479">Metal-binding</keyword>
<dbReference type="Pfam" id="PF05572">
    <property type="entry name" value="Peptidase_M43"/>
    <property type="match status" value="1"/>
</dbReference>
<dbReference type="InterPro" id="IPR024079">
    <property type="entry name" value="MetalloPept_cat_dom_sf"/>
</dbReference>
<keyword evidence="7" id="KW-0862">Zinc</keyword>
<sequence length="291" mass="32776">MSSLNRAFRTAKISFNLINTTWNVKPHLAEGKDDKRMKYLHHRGDNRDLNVYYVHHSSEEDDSAFAEFPDQATDHLGVLSDGVTIPAWASTEQATFVHEVGHWLGLLHTFHYGPEPDNGCIGDGDMISDTPAHRNASWECPSDPPLNTCPSLPGDDPVHNYMNDLPDECYEGYWDRGFTNEQIKHVRSLLKQFRSESIPKPTWPSELKRLTPSDKGGKLPFYPEPENPVLTFLQCGSTDNGTVPEAPEEYCGTLYFCNAAAKRQVSDIEQVDDVLQATLRCAKQRDPSQTL</sequence>
<comment type="similarity">
    <text evidence="2">Belongs to the peptidase M43B family.</text>
</comment>
<keyword evidence="12" id="KW-1185">Reference proteome</keyword>
<keyword evidence="8" id="KW-0482">Metalloprotease</keyword>
<evidence type="ECO:0000256" key="4">
    <source>
        <dbReference type="ARBA" id="ARBA00022723"/>
    </source>
</evidence>
<evidence type="ECO:0000313" key="12">
    <source>
        <dbReference type="Proteomes" id="UP001251528"/>
    </source>
</evidence>
<dbReference type="Gene3D" id="3.40.390.10">
    <property type="entry name" value="Collagenase (Catalytic Domain)"/>
    <property type="match status" value="1"/>
</dbReference>
<dbReference type="InterPro" id="IPR008754">
    <property type="entry name" value="Peptidase_M43"/>
</dbReference>
<accession>A0AAJ0CSE3</accession>
<evidence type="ECO:0000313" key="11">
    <source>
        <dbReference type="EMBL" id="KAK2603914.1"/>
    </source>
</evidence>
<evidence type="ECO:0000259" key="10">
    <source>
        <dbReference type="Pfam" id="PF05572"/>
    </source>
</evidence>
<keyword evidence="3" id="KW-0645">Protease</keyword>
<dbReference type="GO" id="GO:0006508">
    <property type="term" value="P:proteolysis"/>
    <property type="evidence" value="ECO:0007669"/>
    <property type="project" value="UniProtKB-KW"/>
</dbReference>
<evidence type="ECO:0000256" key="5">
    <source>
        <dbReference type="ARBA" id="ARBA00022729"/>
    </source>
</evidence>
<dbReference type="GO" id="GO:0008237">
    <property type="term" value="F:metallopeptidase activity"/>
    <property type="evidence" value="ECO:0007669"/>
    <property type="project" value="UniProtKB-KW"/>
</dbReference>
<evidence type="ECO:0000256" key="1">
    <source>
        <dbReference type="ARBA" id="ARBA00003174"/>
    </source>
</evidence>